<reference evidence="1 2" key="1">
    <citation type="submission" date="2016-07" db="EMBL/GenBank/DDBJ databases">
        <authorList>
            <person name="Sutton G."/>
            <person name="Brinkac L."/>
            <person name="Sanka R."/>
            <person name="Adams M."/>
            <person name="Lau E."/>
            <person name="Kumar A."/>
            <person name="Macaden R."/>
        </authorList>
    </citation>
    <scope>NUCLEOTIDE SEQUENCE [LARGE SCALE GENOMIC DNA]</scope>
    <source>
        <strain evidence="1 2">GA-0871</strain>
    </source>
</reference>
<evidence type="ECO:0000313" key="1">
    <source>
        <dbReference type="EMBL" id="OMC52002.1"/>
    </source>
</evidence>
<accession>A0ABD6QUH7</accession>
<dbReference type="AlphaFoldDB" id="A0ABD6QUH7"/>
<gene>
    <name evidence="1" type="ORF">A5742_17905</name>
</gene>
<evidence type="ECO:0000313" key="2">
    <source>
        <dbReference type="Proteomes" id="UP000187001"/>
    </source>
</evidence>
<sequence length="279" mass="31238">MDLTSHLFPGEPFLMVIPEALKNHPVVKQPTDLEVYALRSAILVGEVFPALYGKLEADFIRTDAAPAPRPVPALRLTYIPEGIQDARVTTRVDKTATLPDTVRKMMQRTTHRAELARALWDKHWPVRVIAQGFGCSKTLIRRDIDRKTLDQRTVAHYAGQVPDAPTTLVVSKPGIYARDRDTEFEFRKTIGSDRLNDLKARVEQYTAMCLDGSRARLSTRVFATQLWLDVDTTVRETGVSAARIAVELGYTTSGLRNAIAHAHHLMESNTQIQKVVADL</sequence>
<comment type="caution">
    <text evidence="1">The sequence shown here is derived from an EMBL/GenBank/DDBJ whole genome shotgun (WGS) entry which is preliminary data.</text>
</comment>
<proteinExistence type="predicted"/>
<organism evidence="1 2">
    <name type="scientific">Mycolicibacterium fortuitum</name>
    <name type="common">Mycobacterium fortuitum</name>
    <dbReference type="NCBI Taxonomy" id="1766"/>
    <lineage>
        <taxon>Bacteria</taxon>
        <taxon>Bacillati</taxon>
        <taxon>Actinomycetota</taxon>
        <taxon>Actinomycetes</taxon>
        <taxon>Mycobacteriales</taxon>
        <taxon>Mycobacteriaceae</taxon>
        <taxon>Mycolicibacterium</taxon>
    </lineage>
</organism>
<name>A0ABD6QUH7_MYCFO</name>
<protein>
    <submittedName>
        <fullName evidence="1">Uncharacterized protein</fullName>
    </submittedName>
</protein>
<dbReference type="Proteomes" id="UP000187001">
    <property type="component" value="Unassembled WGS sequence"/>
</dbReference>
<dbReference type="EMBL" id="MBER01000010">
    <property type="protein sequence ID" value="OMC52002.1"/>
    <property type="molecule type" value="Genomic_DNA"/>
</dbReference>